<dbReference type="AlphaFoldDB" id="K7ABC5"/>
<dbReference type="Proteomes" id="UP000006322">
    <property type="component" value="Unassembled WGS sequence"/>
</dbReference>
<evidence type="ECO:0000313" key="2">
    <source>
        <dbReference type="Proteomes" id="UP000006322"/>
    </source>
</evidence>
<accession>K7ABC5</accession>
<keyword evidence="2" id="KW-1185">Reference proteome</keyword>
<organism evidence="1 2">
    <name type="scientific">Paraglaciecola polaris LMG 21857</name>
    <dbReference type="NCBI Taxonomy" id="1129793"/>
    <lineage>
        <taxon>Bacteria</taxon>
        <taxon>Pseudomonadati</taxon>
        <taxon>Pseudomonadota</taxon>
        <taxon>Gammaproteobacteria</taxon>
        <taxon>Alteromonadales</taxon>
        <taxon>Alteromonadaceae</taxon>
        <taxon>Paraglaciecola</taxon>
    </lineage>
</organism>
<dbReference type="STRING" id="1129793.GPLA_1770"/>
<sequence>MYAAKIAPNYIDCIETEGYVKSCLITEMTLDMCLMLLG</sequence>
<reference evidence="2" key="1">
    <citation type="journal article" date="2014" name="Environ. Microbiol.">
        <title>Comparative genomics of the marine bacterial genus Glaciecola reveals the high degree of genomic diversity and genomic characteristic for cold adaptation.</title>
        <authorList>
            <person name="Qin Q.L."/>
            <person name="Xie B.B."/>
            <person name="Yu Y."/>
            <person name="Shu Y.L."/>
            <person name="Rong J.C."/>
            <person name="Zhang Y.J."/>
            <person name="Zhao D.L."/>
            <person name="Chen X.L."/>
            <person name="Zhang X.Y."/>
            <person name="Chen B."/>
            <person name="Zhou B.C."/>
            <person name="Zhang Y.Z."/>
        </authorList>
    </citation>
    <scope>NUCLEOTIDE SEQUENCE [LARGE SCALE GENOMIC DNA]</scope>
    <source>
        <strain evidence="2">LMG 21857</strain>
    </source>
</reference>
<protein>
    <submittedName>
        <fullName evidence="1">Uncharacterized protein</fullName>
    </submittedName>
</protein>
<evidence type="ECO:0000313" key="1">
    <source>
        <dbReference type="EMBL" id="GAC32680.1"/>
    </source>
</evidence>
<gene>
    <name evidence="1" type="ORF">GPLA_1770</name>
</gene>
<proteinExistence type="predicted"/>
<dbReference type="EMBL" id="BAER01000044">
    <property type="protein sequence ID" value="GAC32680.1"/>
    <property type="molecule type" value="Genomic_DNA"/>
</dbReference>
<comment type="caution">
    <text evidence="1">The sequence shown here is derived from an EMBL/GenBank/DDBJ whole genome shotgun (WGS) entry which is preliminary data.</text>
</comment>
<name>K7ABC5_9ALTE</name>